<name>A0A423HBY4_9PSED</name>
<proteinExistence type="predicted"/>
<protein>
    <recommendedName>
        <fullName evidence="3">Bacterial Ig-like domain-containing protein</fullName>
    </recommendedName>
</protein>
<sequence length="535" mass="58426">MTAQVTAPQTRAPIPDLDQLKLEPMAGDHDLDSFGTIEKFKALIPTMKLLPDDKFYVEIAGEPGTPEGGKSKSVTLPLGPTNPRSLNLEKKVVAFLLGKKMTVTYTIIRDGEDDKTSEPPLVLNVLPLPQSELKAARILEAQNNGEGDELDLTNSNSDRTLRLENWPLIAEKQLCWISLDGKKVGDVDHPLTVLQSEPVDGAWITRGYREVKVPYDYFRALLNGSPLKVIVKVALNQEDDETQAFDFEERVYTVKNVEVVKPVITKVTDSNDNPVVDNGETTDTTLKLEGTAGVGVTVEIFVGDDLKDTVTAVDGAWTYELTGLNPDTHVIKAIASGEDSNTWTVTVKAVAGQPWIRSATDVDGNDVRYASYTASTTVEVSGEASPHQEVSISDNYGFEDTATADDKGVWKKQLTGLKERLYIIKVAGSNNTHDRRFIVVDPRVTIITVARDSSGNFIPWNGTTRDRSVVLAGTGAAGEAIEIRNRNAVLGNPGVKPDGRWEFPVNGLTSDIHDFRALGSYSGGLVPHSYHFRVI</sequence>
<dbReference type="RefSeq" id="WP_123423765.1">
    <property type="nucleotide sequence ID" value="NZ_MOBJ01000003.1"/>
</dbReference>
<comment type="caution">
    <text evidence="1">The sequence shown here is derived from an EMBL/GenBank/DDBJ whole genome shotgun (WGS) entry which is preliminary data.</text>
</comment>
<reference evidence="1 2" key="1">
    <citation type="submission" date="2016-10" db="EMBL/GenBank/DDBJ databases">
        <title>Comparative genome analysis of multiple Pseudomonas spp. focuses on biocontrol and plant growth promoting traits.</title>
        <authorList>
            <person name="Tao X.-Y."/>
            <person name="Taylor C.G."/>
        </authorList>
    </citation>
    <scope>NUCLEOTIDE SEQUENCE [LARGE SCALE GENOMIC DNA]</scope>
    <source>
        <strain evidence="1 2">48H11</strain>
    </source>
</reference>
<dbReference type="Proteomes" id="UP000286071">
    <property type="component" value="Unassembled WGS sequence"/>
</dbReference>
<organism evidence="1 2">
    <name type="scientific">Pseudomonas brassicacearum</name>
    <dbReference type="NCBI Taxonomy" id="930166"/>
    <lineage>
        <taxon>Bacteria</taxon>
        <taxon>Pseudomonadati</taxon>
        <taxon>Pseudomonadota</taxon>
        <taxon>Gammaproteobacteria</taxon>
        <taxon>Pseudomonadales</taxon>
        <taxon>Pseudomonadaceae</taxon>
        <taxon>Pseudomonas</taxon>
    </lineage>
</organism>
<dbReference type="AlphaFoldDB" id="A0A423HBY4"/>
<evidence type="ECO:0000313" key="1">
    <source>
        <dbReference type="EMBL" id="RON10587.1"/>
    </source>
</evidence>
<accession>A0A423HBY4</accession>
<evidence type="ECO:0000313" key="2">
    <source>
        <dbReference type="Proteomes" id="UP000286071"/>
    </source>
</evidence>
<evidence type="ECO:0008006" key="3">
    <source>
        <dbReference type="Google" id="ProtNLM"/>
    </source>
</evidence>
<gene>
    <name evidence="1" type="ORF">BK659_03495</name>
</gene>
<dbReference type="EMBL" id="MOBJ01000003">
    <property type="protein sequence ID" value="RON10587.1"/>
    <property type="molecule type" value="Genomic_DNA"/>
</dbReference>
<dbReference type="OrthoDB" id="6877377at2"/>